<dbReference type="OrthoDB" id="2683505at2759"/>
<organism evidence="2 3">
    <name type="scientific">Suillus discolor</name>
    <dbReference type="NCBI Taxonomy" id="1912936"/>
    <lineage>
        <taxon>Eukaryota</taxon>
        <taxon>Fungi</taxon>
        <taxon>Dikarya</taxon>
        <taxon>Basidiomycota</taxon>
        <taxon>Agaricomycotina</taxon>
        <taxon>Agaricomycetes</taxon>
        <taxon>Agaricomycetidae</taxon>
        <taxon>Boletales</taxon>
        <taxon>Suillineae</taxon>
        <taxon>Suillaceae</taxon>
        <taxon>Suillus</taxon>
    </lineage>
</organism>
<reference evidence="2" key="1">
    <citation type="journal article" date="2020" name="New Phytol.">
        <title>Comparative genomics reveals dynamic genome evolution in host specialist ectomycorrhizal fungi.</title>
        <authorList>
            <person name="Lofgren L.A."/>
            <person name="Nguyen N.H."/>
            <person name="Vilgalys R."/>
            <person name="Ruytinx J."/>
            <person name="Liao H.L."/>
            <person name="Branco S."/>
            <person name="Kuo A."/>
            <person name="LaButti K."/>
            <person name="Lipzen A."/>
            <person name="Andreopoulos W."/>
            <person name="Pangilinan J."/>
            <person name="Riley R."/>
            <person name="Hundley H."/>
            <person name="Na H."/>
            <person name="Barry K."/>
            <person name="Grigoriev I.V."/>
            <person name="Stajich J.E."/>
            <person name="Kennedy P.G."/>
        </authorList>
    </citation>
    <scope>NUCLEOTIDE SEQUENCE</scope>
    <source>
        <strain evidence="2">FC423</strain>
    </source>
</reference>
<feature type="compositionally biased region" description="Low complexity" evidence="1">
    <location>
        <begin position="230"/>
        <end position="250"/>
    </location>
</feature>
<name>A0A9P7JQI5_9AGAM</name>
<dbReference type="RefSeq" id="XP_041288808.1">
    <property type="nucleotide sequence ID" value="XM_041442018.1"/>
</dbReference>
<evidence type="ECO:0000313" key="3">
    <source>
        <dbReference type="Proteomes" id="UP000823399"/>
    </source>
</evidence>
<sequence length="268" mass="28295">MPPRKPRVASHSALDQETSPEESQGAGDKAAHKRKLDDGAGDVSTASKRGRKQPQTTGGFKNPFAALESVSTPPIGHKTAPVAHLVPPESIPPHPPQSFDAMLPQDQRYDAYMRPDAMEAKLSEVNNRSSGPADVPIDPALQAPHELDTPSLIQGYNPDTERMPPPAMNQSIPFTLASAAIIKSPFDTLSTRPTGTNPFNMLLSTRERSATPQNTNSISPTLTSSSLTLSTAFTTPDGSHSSSVASRVSATNREGAGTASLTKPTIGT</sequence>
<dbReference type="EMBL" id="JABBWM010000062">
    <property type="protein sequence ID" value="KAG2098254.1"/>
    <property type="molecule type" value="Genomic_DNA"/>
</dbReference>
<evidence type="ECO:0000313" key="2">
    <source>
        <dbReference type="EMBL" id="KAG2098254.1"/>
    </source>
</evidence>
<proteinExistence type="predicted"/>
<comment type="caution">
    <text evidence="2">The sequence shown here is derived from an EMBL/GenBank/DDBJ whole genome shotgun (WGS) entry which is preliminary data.</text>
</comment>
<dbReference type="GeneID" id="64704277"/>
<dbReference type="Proteomes" id="UP000823399">
    <property type="component" value="Unassembled WGS sequence"/>
</dbReference>
<keyword evidence="3" id="KW-1185">Reference proteome</keyword>
<accession>A0A9P7JQI5</accession>
<feature type="compositionally biased region" description="Polar residues" evidence="1">
    <location>
        <begin position="259"/>
        <end position="268"/>
    </location>
</feature>
<feature type="region of interest" description="Disordered" evidence="1">
    <location>
        <begin position="230"/>
        <end position="268"/>
    </location>
</feature>
<dbReference type="AlphaFoldDB" id="A0A9P7JQI5"/>
<feature type="region of interest" description="Disordered" evidence="1">
    <location>
        <begin position="1"/>
        <end position="98"/>
    </location>
</feature>
<evidence type="ECO:0000256" key="1">
    <source>
        <dbReference type="SAM" id="MobiDB-lite"/>
    </source>
</evidence>
<gene>
    <name evidence="2" type="ORF">F5147DRAFT_777749</name>
</gene>
<protein>
    <submittedName>
        <fullName evidence="2">Uncharacterized protein</fullName>
    </submittedName>
</protein>